<dbReference type="GO" id="GO:0005886">
    <property type="term" value="C:plasma membrane"/>
    <property type="evidence" value="ECO:0007669"/>
    <property type="project" value="UniProtKB-SubCell"/>
</dbReference>
<dbReference type="InterPro" id="IPR032808">
    <property type="entry name" value="DoxX"/>
</dbReference>
<dbReference type="AlphaFoldDB" id="A0A0F9FGJ9"/>
<accession>A0A0F9FGJ9</accession>
<evidence type="ECO:0000256" key="6">
    <source>
        <dbReference type="SAM" id="Phobius"/>
    </source>
</evidence>
<evidence type="ECO:0000256" key="5">
    <source>
        <dbReference type="ARBA" id="ARBA00023136"/>
    </source>
</evidence>
<protein>
    <recommendedName>
        <fullName evidence="8">DoxX family protein</fullName>
    </recommendedName>
</protein>
<feature type="transmembrane region" description="Helical" evidence="6">
    <location>
        <begin position="20"/>
        <end position="42"/>
    </location>
</feature>
<gene>
    <name evidence="7" type="ORF">LCGC14_1953860</name>
</gene>
<reference evidence="7" key="1">
    <citation type="journal article" date="2015" name="Nature">
        <title>Complex archaea that bridge the gap between prokaryotes and eukaryotes.</title>
        <authorList>
            <person name="Spang A."/>
            <person name="Saw J.H."/>
            <person name="Jorgensen S.L."/>
            <person name="Zaremba-Niedzwiedzka K."/>
            <person name="Martijn J."/>
            <person name="Lind A.E."/>
            <person name="van Eijk R."/>
            <person name="Schleper C."/>
            <person name="Guy L."/>
            <person name="Ettema T.J."/>
        </authorList>
    </citation>
    <scope>NUCLEOTIDE SEQUENCE</scope>
</reference>
<evidence type="ECO:0000256" key="3">
    <source>
        <dbReference type="ARBA" id="ARBA00022692"/>
    </source>
</evidence>
<keyword evidence="2" id="KW-1003">Cell membrane</keyword>
<comment type="subcellular location">
    <subcellularLocation>
        <location evidence="1">Cell membrane</location>
        <topology evidence="1">Multi-pass membrane protein</topology>
    </subcellularLocation>
</comment>
<keyword evidence="4 6" id="KW-1133">Transmembrane helix</keyword>
<keyword evidence="3 6" id="KW-0812">Transmembrane</keyword>
<dbReference type="Pfam" id="PF07681">
    <property type="entry name" value="DoxX"/>
    <property type="match status" value="1"/>
</dbReference>
<comment type="caution">
    <text evidence="7">The sequence shown here is derived from an EMBL/GenBank/DDBJ whole genome shotgun (WGS) entry which is preliminary data.</text>
</comment>
<sequence length="151" mass="16776">MTYLNLPVPFIGQLTQARSVLESLTLLSVRFYLFSVFFFAGFNKLKDWDSTLFLFEYEYVVPFLRHDIAAYLGTAAEIVLPVLLLIGLLTPVAAIGLFIFNIVAVISLAEMPPAAFLLHVIWGGLLFSVVIWGSGKVSADNFVFKANKPVQ</sequence>
<feature type="transmembrane region" description="Helical" evidence="6">
    <location>
        <begin position="82"/>
        <end position="108"/>
    </location>
</feature>
<evidence type="ECO:0008006" key="8">
    <source>
        <dbReference type="Google" id="ProtNLM"/>
    </source>
</evidence>
<evidence type="ECO:0000313" key="7">
    <source>
        <dbReference type="EMBL" id="KKL85524.1"/>
    </source>
</evidence>
<dbReference type="PANTHER" id="PTHR33452">
    <property type="entry name" value="OXIDOREDUCTASE CATD-RELATED"/>
    <property type="match status" value="1"/>
</dbReference>
<evidence type="ECO:0000256" key="4">
    <source>
        <dbReference type="ARBA" id="ARBA00022989"/>
    </source>
</evidence>
<evidence type="ECO:0000256" key="1">
    <source>
        <dbReference type="ARBA" id="ARBA00004651"/>
    </source>
</evidence>
<evidence type="ECO:0000256" key="2">
    <source>
        <dbReference type="ARBA" id="ARBA00022475"/>
    </source>
</evidence>
<proteinExistence type="predicted"/>
<keyword evidence="5 6" id="KW-0472">Membrane</keyword>
<dbReference type="PANTHER" id="PTHR33452:SF1">
    <property type="entry name" value="INNER MEMBRANE PROTEIN YPHA-RELATED"/>
    <property type="match status" value="1"/>
</dbReference>
<feature type="transmembrane region" description="Helical" evidence="6">
    <location>
        <begin position="114"/>
        <end position="135"/>
    </location>
</feature>
<dbReference type="EMBL" id="LAZR01021380">
    <property type="protein sequence ID" value="KKL85524.1"/>
    <property type="molecule type" value="Genomic_DNA"/>
</dbReference>
<name>A0A0F9FGJ9_9ZZZZ</name>
<dbReference type="InterPro" id="IPR051907">
    <property type="entry name" value="DoxX-like_oxidoreductase"/>
</dbReference>
<organism evidence="7">
    <name type="scientific">marine sediment metagenome</name>
    <dbReference type="NCBI Taxonomy" id="412755"/>
    <lineage>
        <taxon>unclassified sequences</taxon>
        <taxon>metagenomes</taxon>
        <taxon>ecological metagenomes</taxon>
    </lineage>
</organism>